<dbReference type="NCBIfam" id="TIGR00254">
    <property type="entry name" value="GGDEF"/>
    <property type="match status" value="1"/>
</dbReference>
<dbReference type="InterPro" id="IPR000160">
    <property type="entry name" value="GGDEF_dom"/>
</dbReference>
<dbReference type="PROSITE" id="PS50887">
    <property type="entry name" value="GGDEF"/>
    <property type="match status" value="1"/>
</dbReference>
<comment type="catalytic activity">
    <reaction evidence="2">
        <text>2 GTP = 3',3'-c-di-GMP + 2 diphosphate</text>
        <dbReference type="Rhea" id="RHEA:24898"/>
        <dbReference type="ChEBI" id="CHEBI:33019"/>
        <dbReference type="ChEBI" id="CHEBI:37565"/>
        <dbReference type="ChEBI" id="CHEBI:58805"/>
        <dbReference type="EC" id="2.7.7.65"/>
    </reaction>
</comment>
<evidence type="ECO:0000256" key="2">
    <source>
        <dbReference type="ARBA" id="ARBA00034247"/>
    </source>
</evidence>
<dbReference type="GO" id="GO:0043709">
    <property type="term" value="P:cell adhesion involved in single-species biofilm formation"/>
    <property type="evidence" value="ECO:0007669"/>
    <property type="project" value="TreeGrafter"/>
</dbReference>
<feature type="domain" description="Response regulatory" evidence="4">
    <location>
        <begin position="4"/>
        <end position="120"/>
    </location>
</feature>
<evidence type="ECO:0000259" key="5">
    <source>
        <dbReference type="PROSITE" id="PS50887"/>
    </source>
</evidence>
<dbReference type="GO" id="GO:1902201">
    <property type="term" value="P:negative regulation of bacterial-type flagellum-dependent cell motility"/>
    <property type="evidence" value="ECO:0007669"/>
    <property type="project" value="TreeGrafter"/>
</dbReference>
<dbReference type="GO" id="GO:0000160">
    <property type="term" value="P:phosphorelay signal transduction system"/>
    <property type="evidence" value="ECO:0007669"/>
    <property type="project" value="InterPro"/>
</dbReference>
<dbReference type="Gene3D" id="3.40.50.2300">
    <property type="match status" value="1"/>
</dbReference>
<dbReference type="Pfam" id="PF00072">
    <property type="entry name" value="Response_reg"/>
    <property type="match status" value="1"/>
</dbReference>
<dbReference type="SUPFAM" id="SSF52172">
    <property type="entry name" value="CheY-like"/>
    <property type="match status" value="2"/>
</dbReference>
<proteinExistence type="predicted"/>
<evidence type="ECO:0000259" key="4">
    <source>
        <dbReference type="PROSITE" id="PS50110"/>
    </source>
</evidence>
<dbReference type="InterPro" id="IPR011006">
    <property type="entry name" value="CheY-like_superfamily"/>
</dbReference>
<dbReference type="SUPFAM" id="SSF55073">
    <property type="entry name" value="Nucleotide cyclase"/>
    <property type="match status" value="1"/>
</dbReference>
<sequence length="475" mass="51995">MHGTILILDGVSTNRIMLKVQLSAAWYHVVQSDRLDGVLGIIRRVRPDLILCAYSLPDGNALDLKRCLTGTPDCSDIPLIAIAPQNDHSTRRKALAAGIDDVLSQPCDDVILLARIRSLIRAHSRALELREQSGSHIMELDESPVEYIGPRRLPNIAIVTQTPGTGAIWRSRLKGLMACDMDLHRIEDAQNLLNERATDAIVVELNDGTTGMRLLADLRARTITRNAAILGVPNPANPHLAADALDRGADDVMPAGFEVHELALRLETQLKRKARADRYRDSLRARVEAAMIDPMTGLYNRRFAMPELQRLAGLMADTGKPLAVLLADLDHFKTINDRFGHPAGDAVLIETAIRLKSQLRPTDLLARIGGEEFLIVLPGTREDEALQVANRLCAHVSRSTFAISDSGRHVSASLSIGLFAATASDLRDFQRNQLATKLIDRADQALYAAKEEGRNRVSKVTVAPLPLSVPPGFVA</sequence>
<dbReference type="InterPro" id="IPR029787">
    <property type="entry name" value="Nucleotide_cyclase"/>
</dbReference>
<reference evidence="6" key="1">
    <citation type="submission" date="2020-02" db="EMBL/GenBank/DDBJ databases">
        <title>Delineation of the pyrene-degrading pathway in Roseobacter clade bacteria by genomic analysis.</title>
        <authorList>
            <person name="Zhou H."/>
            <person name="Wang H."/>
        </authorList>
    </citation>
    <scope>NUCLEOTIDE SEQUENCE</scope>
    <source>
        <strain evidence="6">PrR005</strain>
    </source>
</reference>
<dbReference type="Pfam" id="PF00990">
    <property type="entry name" value="GGDEF"/>
    <property type="match status" value="1"/>
</dbReference>
<comment type="caution">
    <text evidence="3">Lacks conserved residue(s) required for the propagation of feature annotation.</text>
</comment>
<protein>
    <recommendedName>
        <fullName evidence="1">diguanylate cyclase</fullName>
        <ecNumber evidence="1">2.7.7.65</ecNumber>
    </recommendedName>
</protein>
<dbReference type="CDD" id="cd01949">
    <property type="entry name" value="GGDEF"/>
    <property type="match status" value="1"/>
</dbReference>
<gene>
    <name evidence="6" type="ORF">G0P99_06980</name>
</gene>
<dbReference type="PANTHER" id="PTHR45138">
    <property type="entry name" value="REGULATORY COMPONENTS OF SENSORY TRANSDUCTION SYSTEM"/>
    <property type="match status" value="1"/>
</dbReference>
<dbReference type="SMART" id="SM00267">
    <property type="entry name" value="GGDEF"/>
    <property type="match status" value="1"/>
</dbReference>
<dbReference type="EMBL" id="JAAGOX010000011">
    <property type="protein sequence ID" value="NDW44695.1"/>
    <property type="molecule type" value="Genomic_DNA"/>
</dbReference>
<dbReference type="InterPro" id="IPR050469">
    <property type="entry name" value="Diguanylate_Cyclase"/>
</dbReference>
<evidence type="ECO:0000313" key="6">
    <source>
        <dbReference type="EMBL" id="NDW44695.1"/>
    </source>
</evidence>
<dbReference type="SMART" id="SM00448">
    <property type="entry name" value="REC"/>
    <property type="match status" value="1"/>
</dbReference>
<name>A0A6B2NS47_9RHOB</name>
<evidence type="ECO:0000256" key="3">
    <source>
        <dbReference type="PROSITE-ProRule" id="PRU00169"/>
    </source>
</evidence>
<dbReference type="Gene3D" id="3.30.70.270">
    <property type="match status" value="1"/>
</dbReference>
<dbReference type="InterPro" id="IPR043128">
    <property type="entry name" value="Rev_trsase/Diguanyl_cyclase"/>
</dbReference>
<dbReference type="EC" id="2.7.7.65" evidence="1"/>
<organism evidence="6">
    <name type="scientific">Ruegeria sp. PrR005</name>
    <dbReference type="NCBI Taxonomy" id="2706882"/>
    <lineage>
        <taxon>Bacteria</taxon>
        <taxon>Pseudomonadati</taxon>
        <taxon>Pseudomonadota</taxon>
        <taxon>Alphaproteobacteria</taxon>
        <taxon>Rhodobacterales</taxon>
        <taxon>Roseobacteraceae</taxon>
        <taxon>Ruegeria</taxon>
    </lineage>
</organism>
<dbReference type="PROSITE" id="PS50110">
    <property type="entry name" value="RESPONSE_REGULATORY"/>
    <property type="match status" value="1"/>
</dbReference>
<evidence type="ECO:0000256" key="1">
    <source>
        <dbReference type="ARBA" id="ARBA00012528"/>
    </source>
</evidence>
<dbReference type="AlphaFoldDB" id="A0A6B2NS47"/>
<dbReference type="GO" id="GO:0005886">
    <property type="term" value="C:plasma membrane"/>
    <property type="evidence" value="ECO:0007669"/>
    <property type="project" value="TreeGrafter"/>
</dbReference>
<dbReference type="PANTHER" id="PTHR45138:SF9">
    <property type="entry name" value="DIGUANYLATE CYCLASE DGCM-RELATED"/>
    <property type="match status" value="1"/>
</dbReference>
<dbReference type="InterPro" id="IPR001789">
    <property type="entry name" value="Sig_transdc_resp-reg_receiver"/>
</dbReference>
<accession>A0A6B2NS47</accession>
<dbReference type="FunFam" id="3.30.70.270:FF:000001">
    <property type="entry name" value="Diguanylate cyclase domain protein"/>
    <property type="match status" value="1"/>
</dbReference>
<dbReference type="GO" id="GO:0052621">
    <property type="term" value="F:diguanylate cyclase activity"/>
    <property type="evidence" value="ECO:0007669"/>
    <property type="project" value="UniProtKB-EC"/>
</dbReference>
<feature type="domain" description="GGDEF" evidence="5">
    <location>
        <begin position="320"/>
        <end position="462"/>
    </location>
</feature>
<comment type="caution">
    <text evidence="6">The sequence shown here is derived from an EMBL/GenBank/DDBJ whole genome shotgun (WGS) entry which is preliminary data.</text>
</comment>